<proteinExistence type="predicted"/>
<comment type="caution">
    <text evidence="1">The sequence shown here is derived from an EMBL/GenBank/DDBJ whole genome shotgun (WGS) entry which is preliminary data.</text>
</comment>
<gene>
    <name evidence="1" type="ORF">ENO08_06590</name>
</gene>
<accession>A0A7V2AVM7</accession>
<dbReference type="EMBL" id="DSEC01000469">
    <property type="protein sequence ID" value="HER44110.1"/>
    <property type="molecule type" value="Genomic_DNA"/>
</dbReference>
<sequence>MLLYAYGCILSPEEDPAPPDREPVVFMDLTEKEHVIINLELSYQEQNHEEFSKLLLRPEDTYNGSTYANGYYWYNQPGAVGTEEYIL</sequence>
<protein>
    <submittedName>
        <fullName evidence="1">Uncharacterized protein</fullName>
    </submittedName>
</protein>
<feature type="non-terminal residue" evidence="1">
    <location>
        <position position="87"/>
    </location>
</feature>
<evidence type="ECO:0000313" key="1">
    <source>
        <dbReference type="EMBL" id="HER44110.1"/>
    </source>
</evidence>
<name>A0A7V2AVM7_UNCEI</name>
<dbReference type="AlphaFoldDB" id="A0A7V2AVM7"/>
<organism evidence="1">
    <name type="scientific">Eiseniibacteriota bacterium</name>
    <dbReference type="NCBI Taxonomy" id="2212470"/>
    <lineage>
        <taxon>Bacteria</taxon>
        <taxon>Candidatus Eiseniibacteriota</taxon>
    </lineage>
</organism>
<reference evidence="1" key="1">
    <citation type="journal article" date="2020" name="mSystems">
        <title>Genome- and Community-Level Interaction Insights into Carbon Utilization and Element Cycling Functions of Hydrothermarchaeota in Hydrothermal Sediment.</title>
        <authorList>
            <person name="Zhou Z."/>
            <person name="Liu Y."/>
            <person name="Xu W."/>
            <person name="Pan J."/>
            <person name="Luo Z.H."/>
            <person name="Li M."/>
        </authorList>
    </citation>
    <scope>NUCLEOTIDE SEQUENCE [LARGE SCALE GENOMIC DNA]</scope>
    <source>
        <strain evidence="1">SpSt-1233</strain>
    </source>
</reference>
<dbReference type="Proteomes" id="UP000886069">
    <property type="component" value="Unassembled WGS sequence"/>
</dbReference>